<evidence type="ECO:0000313" key="2">
    <source>
        <dbReference type="Proteomes" id="UP001596548"/>
    </source>
</evidence>
<protein>
    <submittedName>
        <fullName evidence="1">Uncharacterized protein</fullName>
    </submittedName>
</protein>
<dbReference type="RefSeq" id="WP_378976336.1">
    <property type="nucleotide sequence ID" value="NZ_JBHTBJ010000046.1"/>
</dbReference>
<name>A0ABW2I317_9ACTN</name>
<evidence type="ECO:0000313" key="1">
    <source>
        <dbReference type="EMBL" id="MFC7279219.1"/>
    </source>
</evidence>
<organism evidence="1 2">
    <name type="scientific">Paractinoplanes rhizophilus</name>
    <dbReference type="NCBI Taxonomy" id="1416877"/>
    <lineage>
        <taxon>Bacteria</taxon>
        <taxon>Bacillati</taxon>
        <taxon>Actinomycetota</taxon>
        <taxon>Actinomycetes</taxon>
        <taxon>Micromonosporales</taxon>
        <taxon>Micromonosporaceae</taxon>
        <taxon>Paractinoplanes</taxon>
    </lineage>
</organism>
<dbReference type="Proteomes" id="UP001596548">
    <property type="component" value="Unassembled WGS sequence"/>
</dbReference>
<gene>
    <name evidence="1" type="ORF">ACFQS1_35105</name>
</gene>
<proteinExistence type="predicted"/>
<dbReference type="EMBL" id="JBHTBJ010000046">
    <property type="protein sequence ID" value="MFC7279219.1"/>
    <property type="molecule type" value="Genomic_DNA"/>
</dbReference>
<sequence>MLVTVPDPGLSQVLESDGMILDRWRDAANDVMVLLQLLLHTAARTLAEVLALGLIVLAASPAARSALILQYRRVSLVVLGRRADGSEVTAAQDHPEEVTHLEVHGVRVAALAQARP</sequence>
<keyword evidence="2" id="KW-1185">Reference proteome</keyword>
<accession>A0ABW2I317</accession>
<comment type="caution">
    <text evidence="1">The sequence shown here is derived from an EMBL/GenBank/DDBJ whole genome shotgun (WGS) entry which is preliminary data.</text>
</comment>
<reference evidence="2" key="1">
    <citation type="journal article" date="2019" name="Int. J. Syst. Evol. Microbiol.">
        <title>The Global Catalogue of Microorganisms (GCM) 10K type strain sequencing project: providing services to taxonomists for standard genome sequencing and annotation.</title>
        <authorList>
            <consortium name="The Broad Institute Genomics Platform"/>
            <consortium name="The Broad Institute Genome Sequencing Center for Infectious Disease"/>
            <person name="Wu L."/>
            <person name="Ma J."/>
        </authorList>
    </citation>
    <scope>NUCLEOTIDE SEQUENCE [LARGE SCALE GENOMIC DNA]</scope>
    <source>
        <strain evidence="2">XZYJT-10</strain>
    </source>
</reference>